<feature type="signal peptide" evidence="1">
    <location>
        <begin position="1"/>
        <end position="20"/>
    </location>
</feature>
<dbReference type="EMBL" id="JADFTS010000005">
    <property type="protein sequence ID" value="KAF9605380.1"/>
    <property type="molecule type" value="Genomic_DNA"/>
</dbReference>
<sequence length="374" mass="41009">MMKWKLMALVVSGLPRGRMAAMVRLLGDGSYSETRPEEVGHKKLAAQSIHGELCNVDEANLLDEEERCRLLNSMEEFFLEVDGIGGNGHKKPPRKGRKKSQTVQEIGVRGRFYIMDGTETTALESVVDDENGSTSFSREAKGNSSRIGGVSVKDVSVACPGNANHPLVGLSSSEKRTKIAAEHLLTPEGLEAVHGVTRNNGLNYVKASTSPPLPLATKMYHSQRNHRLRCALKHLYHEASMKEHTSDPMSPKLVQENVMLSSQVSLPKDLLHDSQSDEFLQKKDTCSLVTVREHDQILAQSSDLCLGNSRGYPSAVDFAGKFRDNSFPRPAPSVETATMGKMRSRYLSTTYSYPGNSGTPLGTMQQQNGSVHVV</sequence>
<dbReference type="PANTHER" id="PTHR47805">
    <property type="entry name" value="SAGA-ASSOCIATED FACTOR 73"/>
    <property type="match status" value="1"/>
</dbReference>
<dbReference type="AlphaFoldDB" id="A0A835LS09"/>
<comment type="caution">
    <text evidence="2">The sequence shown here is derived from an EMBL/GenBank/DDBJ whole genome shotgun (WGS) entry which is preliminary data.</text>
</comment>
<keyword evidence="1" id="KW-0732">Signal</keyword>
<dbReference type="GO" id="GO:0000124">
    <property type="term" value="C:SAGA complex"/>
    <property type="evidence" value="ECO:0007669"/>
    <property type="project" value="InterPro"/>
</dbReference>
<feature type="chain" id="PRO_5032727575" evidence="1">
    <location>
        <begin position="21"/>
        <end position="374"/>
    </location>
</feature>
<evidence type="ECO:0000256" key="1">
    <source>
        <dbReference type="SAM" id="SignalP"/>
    </source>
</evidence>
<dbReference type="OrthoDB" id="21678at2759"/>
<accession>A0A835LS09</accession>
<proteinExistence type="predicted"/>
<reference evidence="2 3" key="1">
    <citation type="submission" date="2020-10" db="EMBL/GenBank/DDBJ databases">
        <title>The Coptis chinensis genome and diversification of protoberbering-type alkaloids.</title>
        <authorList>
            <person name="Wang B."/>
            <person name="Shu S."/>
            <person name="Song C."/>
            <person name="Liu Y."/>
        </authorList>
    </citation>
    <scope>NUCLEOTIDE SEQUENCE [LARGE SCALE GENOMIC DNA]</scope>
    <source>
        <strain evidence="2">HL-2020</strain>
        <tissue evidence="2">Leaf</tissue>
    </source>
</reference>
<dbReference type="PANTHER" id="PTHR47805:SF1">
    <property type="entry name" value="SAGA-ASSOCIATED FACTOR 73"/>
    <property type="match status" value="1"/>
</dbReference>
<gene>
    <name evidence="2" type="ORF">IFM89_016957</name>
</gene>
<dbReference type="Proteomes" id="UP000631114">
    <property type="component" value="Unassembled WGS sequence"/>
</dbReference>
<keyword evidence="3" id="KW-1185">Reference proteome</keyword>
<evidence type="ECO:0000313" key="3">
    <source>
        <dbReference type="Proteomes" id="UP000631114"/>
    </source>
</evidence>
<organism evidence="2 3">
    <name type="scientific">Coptis chinensis</name>
    <dbReference type="NCBI Taxonomy" id="261450"/>
    <lineage>
        <taxon>Eukaryota</taxon>
        <taxon>Viridiplantae</taxon>
        <taxon>Streptophyta</taxon>
        <taxon>Embryophyta</taxon>
        <taxon>Tracheophyta</taxon>
        <taxon>Spermatophyta</taxon>
        <taxon>Magnoliopsida</taxon>
        <taxon>Ranunculales</taxon>
        <taxon>Ranunculaceae</taxon>
        <taxon>Coptidoideae</taxon>
        <taxon>Coptis</taxon>
    </lineage>
</organism>
<dbReference type="InterPro" id="IPR037804">
    <property type="entry name" value="SGF73"/>
</dbReference>
<protein>
    <submittedName>
        <fullName evidence="2">Uncharacterized protein</fullName>
    </submittedName>
</protein>
<evidence type="ECO:0000313" key="2">
    <source>
        <dbReference type="EMBL" id="KAF9605380.1"/>
    </source>
</evidence>
<name>A0A835LS09_9MAGN</name>